<protein>
    <recommendedName>
        <fullName evidence="3">Phosphoglycerate mutase family</fullName>
    </recommendedName>
</protein>
<dbReference type="GO" id="GO:0016791">
    <property type="term" value="F:phosphatase activity"/>
    <property type="evidence" value="ECO:0007669"/>
    <property type="project" value="TreeGrafter"/>
</dbReference>
<dbReference type="GO" id="GO:0005737">
    <property type="term" value="C:cytoplasm"/>
    <property type="evidence" value="ECO:0007669"/>
    <property type="project" value="TreeGrafter"/>
</dbReference>
<keyword evidence="2" id="KW-1185">Reference proteome</keyword>
<gene>
    <name evidence="1" type="ORF">PHYBOEH_008946</name>
</gene>
<proteinExistence type="predicted"/>
<dbReference type="InterPro" id="IPR050275">
    <property type="entry name" value="PGM_Phosphatase"/>
</dbReference>
<organism evidence="1 2">
    <name type="scientific">Phytophthora boehmeriae</name>
    <dbReference type="NCBI Taxonomy" id="109152"/>
    <lineage>
        <taxon>Eukaryota</taxon>
        <taxon>Sar</taxon>
        <taxon>Stramenopiles</taxon>
        <taxon>Oomycota</taxon>
        <taxon>Peronosporomycetes</taxon>
        <taxon>Peronosporales</taxon>
        <taxon>Peronosporaceae</taxon>
        <taxon>Phytophthora</taxon>
    </lineage>
</organism>
<dbReference type="Proteomes" id="UP000693981">
    <property type="component" value="Unassembled WGS sequence"/>
</dbReference>
<evidence type="ECO:0000313" key="1">
    <source>
        <dbReference type="EMBL" id="KAG7399432.1"/>
    </source>
</evidence>
<dbReference type="CDD" id="cd07067">
    <property type="entry name" value="HP_PGM_like"/>
    <property type="match status" value="1"/>
</dbReference>
<dbReference type="SMART" id="SM00855">
    <property type="entry name" value="PGAM"/>
    <property type="match status" value="1"/>
</dbReference>
<dbReference type="EMBL" id="JAGDFL010000054">
    <property type="protein sequence ID" value="KAG7399432.1"/>
    <property type="molecule type" value="Genomic_DNA"/>
</dbReference>
<dbReference type="OrthoDB" id="496981at2759"/>
<dbReference type="InterPro" id="IPR013078">
    <property type="entry name" value="His_Pase_superF_clade-1"/>
</dbReference>
<dbReference type="Pfam" id="PF00300">
    <property type="entry name" value="His_Phos_1"/>
    <property type="match status" value="1"/>
</dbReference>
<dbReference type="PANTHER" id="PTHR48100">
    <property type="entry name" value="BROAD-SPECIFICITY PHOSPHATASE YOR283W-RELATED"/>
    <property type="match status" value="1"/>
</dbReference>
<evidence type="ECO:0000313" key="2">
    <source>
        <dbReference type="Proteomes" id="UP000693981"/>
    </source>
</evidence>
<dbReference type="AlphaFoldDB" id="A0A8T1WZG8"/>
<name>A0A8T1WZG8_9STRA</name>
<dbReference type="PANTHER" id="PTHR48100:SF1">
    <property type="entry name" value="HISTIDINE PHOSPHATASE FAMILY PROTEIN-RELATED"/>
    <property type="match status" value="1"/>
</dbReference>
<reference evidence="1" key="1">
    <citation type="submission" date="2021-02" db="EMBL/GenBank/DDBJ databases">
        <authorList>
            <person name="Palmer J.M."/>
        </authorList>
    </citation>
    <scope>NUCLEOTIDE SEQUENCE</scope>
    <source>
        <strain evidence="1">SCRP23</strain>
    </source>
</reference>
<sequence>MRTRLRRAVTAVEGFFVPKEPIRDSQSAPRSLFKRFELVPSSWGEFQTKLQQLEAGDVKVVYLVRHAQGTHNLASHKLGVEILGGELARSEEFLDPDLTPFGIEDSKSKGPPSIKAELERGMPPIERVVVSPLSRSMQTAQHFFAKNQRPDSPFVCLENCREILDCCTFDKRLPLSAIKAKFPDVDFSHIKSEQDRLWSPTHYETQDEIYARAEAFLSELFDVVPDRYVAVVSHVCFIQAVCSVTLGGTPPRFDNCEVVPLVLQRKAV</sequence>
<comment type="caution">
    <text evidence="1">The sequence shown here is derived from an EMBL/GenBank/DDBJ whole genome shotgun (WGS) entry which is preliminary data.</text>
</comment>
<evidence type="ECO:0008006" key="3">
    <source>
        <dbReference type="Google" id="ProtNLM"/>
    </source>
</evidence>
<accession>A0A8T1WZG8</accession>